<evidence type="ECO:0000313" key="2">
    <source>
        <dbReference type="Proteomes" id="UP001470230"/>
    </source>
</evidence>
<proteinExistence type="predicted"/>
<comment type="caution">
    <text evidence="1">The sequence shown here is derived from an EMBL/GenBank/DDBJ whole genome shotgun (WGS) entry which is preliminary data.</text>
</comment>
<dbReference type="EMBL" id="JAPFFF010000012">
    <property type="protein sequence ID" value="KAK8875456.1"/>
    <property type="molecule type" value="Genomic_DNA"/>
</dbReference>
<protein>
    <submittedName>
        <fullName evidence="1">Uncharacterized protein</fullName>
    </submittedName>
</protein>
<keyword evidence="2" id="KW-1185">Reference proteome</keyword>
<organism evidence="1 2">
    <name type="scientific">Tritrichomonas musculus</name>
    <dbReference type="NCBI Taxonomy" id="1915356"/>
    <lineage>
        <taxon>Eukaryota</taxon>
        <taxon>Metamonada</taxon>
        <taxon>Parabasalia</taxon>
        <taxon>Tritrichomonadida</taxon>
        <taxon>Tritrichomonadidae</taxon>
        <taxon>Tritrichomonas</taxon>
    </lineage>
</organism>
<dbReference type="Proteomes" id="UP001470230">
    <property type="component" value="Unassembled WGS sequence"/>
</dbReference>
<gene>
    <name evidence="1" type="ORF">M9Y10_005622</name>
</gene>
<reference evidence="1 2" key="1">
    <citation type="submission" date="2024-04" db="EMBL/GenBank/DDBJ databases">
        <title>Tritrichomonas musculus Genome.</title>
        <authorList>
            <person name="Alves-Ferreira E."/>
            <person name="Grigg M."/>
            <person name="Lorenzi H."/>
            <person name="Galac M."/>
        </authorList>
    </citation>
    <scope>NUCLEOTIDE SEQUENCE [LARGE SCALE GENOMIC DNA]</scope>
    <source>
        <strain evidence="1 2">EAF2021</strain>
    </source>
</reference>
<accession>A0ABR2JDG8</accession>
<sequence>MLLTFTSDLLATTALKTKDLISNQLETATILSVLTTNEAITTLYYISGITNDNITININSIRNNNASSTERSSQATCSTGFNQVGISAQSFNMN</sequence>
<evidence type="ECO:0000313" key="1">
    <source>
        <dbReference type="EMBL" id="KAK8875456.1"/>
    </source>
</evidence>
<name>A0ABR2JDG8_9EUKA</name>